<comment type="caution">
    <text evidence="1">The sequence shown here is derived from an EMBL/GenBank/DDBJ whole genome shotgun (WGS) entry which is preliminary data.</text>
</comment>
<dbReference type="SUPFAM" id="SSF46966">
    <property type="entry name" value="Spectrin repeat"/>
    <property type="match status" value="1"/>
</dbReference>
<gene>
    <name evidence="1" type="ORF">BYL167_LOCUS41626</name>
</gene>
<dbReference type="Gene3D" id="1.20.58.60">
    <property type="match status" value="1"/>
</dbReference>
<name>A0A8S2ZKC3_9BILA</name>
<evidence type="ECO:0000313" key="2">
    <source>
        <dbReference type="Proteomes" id="UP000681967"/>
    </source>
</evidence>
<feature type="non-terminal residue" evidence="1">
    <location>
        <position position="1"/>
    </location>
</feature>
<dbReference type="Proteomes" id="UP000681967">
    <property type="component" value="Unassembled WGS sequence"/>
</dbReference>
<dbReference type="EMBL" id="CAJOBH010106040">
    <property type="protein sequence ID" value="CAF4637461.1"/>
    <property type="molecule type" value="Genomic_DNA"/>
</dbReference>
<organism evidence="1 2">
    <name type="scientific">Rotaria magnacalcarata</name>
    <dbReference type="NCBI Taxonomy" id="392030"/>
    <lineage>
        <taxon>Eukaryota</taxon>
        <taxon>Metazoa</taxon>
        <taxon>Spiralia</taxon>
        <taxon>Gnathifera</taxon>
        <taxon>Rotifera</taxon>
        <taxon>Eurotatoria</taxon>
        <taxon>Bdelloidea</taxon>
        <taxon>Philodinida</taxon>
        <taxon>Philodinidae</taxon>
        <taxon>Rotaria</taxon>
    </lineage>
</organism>
<dbReference type="AlphaFoldDB" id="A0A8S2ZKC3"/>
<proteinExistence type="predicted"/>
<accession>A0A8S2ZKC3</accession>
<protein>
    <submittedName>
        <fullName evidence="1">Uncharacterized protein</fullName>
    </submittedName>
</protein>
<evidence type="ECO:0000313" key="1">
    <source>
        <dbReference type="EMBL" id="CAF4637461.1"/>
    </source>
</evidence>
<reference evidence="1" key="1">
    <citation type="submission" date="2021-02" db="EMBL/GenBank/DDBJ databases">
        <authorList>
            <person name="Nowell W R."/>
        </authorList>
    </citation>
    <scope>NUCLEOTIDE SEQUENCE</scope>
</reference>
<feature type="non-terminal residue" evidence="1">
    <location>
        <position position="80"/>
    </location>
</feature>
<sequence length="80" mass="9006">NELKDFQDEIEKLNENVEFINQKGALLLQSSTSDSNDNPVERLLETINRSYDTLASKLKTPLNDSNQIESSTTTTITTDD</sequence>